<dbReference type="EMBL" id="GG662714">
    <property type="protein sequence ID" value="EWS74658.1"/>
    <property type="molecule type" value="Genomic_DNA"/>
</dbReference>
<evidence type="ECO:0000313" key="3">
    <source>
        <dbReference type="EMBL" id="EWS74658.1"/>
    </source>
</evidence>
<evidence type="ECO:0000256" key="2">
    <source>
        <dbReference type="SAM" id="SignalP"/>
    </source>
</evidence>
<evidence type="ECO:0000313" key="4">
    <source>
        <dbReference type="Proteomes" id="UP000009168"/>
    </source>
</evidence>
<feature type="chain" id="PRO_5004903644" evidence="2">
    <location>
        <begin position="19"/>
        <end position="193"/>
    </location>
</feature>
<keyword evidence="1" id="KW-1133">Transmembrane helix</keyword>
<reference evidence="4" key="1">
    <citation type="journal article" date="2006" name="PLoS Biol.">
        <title>Macronuclear genome sequence of the ciliate Tetrahymena thermophila, a model eukaryote.</title>
        <authorList>
            <person name="Eisen J.A."/>
            <person name="Coyne R.S."/>
            <person name="Wu M."/>
            <person name="Wu D."/>
            <person name="Thiagarajan M."/>
            <person name="Wortman J.R."/>
            <person name="Badger J.H."/>
            <person name="Ren Q."/>
            <person name="Amedeo P."/>
            <person name="Jones K.M."/>
            <person name="Tallon L.J."/>
            <person name="Delcher A.L."/>
            <person name="Salzberg S.L."/>
            <person name="Silva J.C."/>
            <person name="Haas B.J."/>
            <person name="Majoros W.H."/>
            <person name="Farzad M."/>
            <person name="Carlton J.M."/>
            <person name="Smith R.K. Jr."/>
            <person name="Garg J."/>
            <person name="Pearlman R.E."/>
            <person name="Karrer K.M."/>
            <person name="Sun L."/>
            <person name="Manning G."/>
            <person name="Elde N.C."/>
            <person name="Turkewitz A.P."/>
            <person name="Asai D.J."/>
            <person name="Wilkes D.E."/>
            <person name="Wang Y."/>
            <person name="Cai H."/>
            <person name="Collins K."/>
            <person name="Stewart B.A."/>
            <person name="Lee S.R."/>
            <person name="Wilamowska K."/>
            <person name="Weinberg Z."/>
            <person name="Ruzzo W.L."/>
            <person name="Wloga D."/>
            <person name="Gaertig J."/>
            <person name="Frankel J."/>
            <person name="Tsao C.-C."/>
            <person name="Gorovsky M.A."/>
            <person name="Keeling P.J."/>
            <person name="Waller R.F."/>
            <person name="Patron N.J."/>
            <person name="Cherry J.M."/>
            <person name="Stover N.A."/>
            <person name="Krieger C.J."/>
            <person name="del Toro C."/>
            <person name="Ryder H.F."/>
            <person name="Williamson S.C."/>
            <person name="Barbeau R.A."/>
            <person name="Hamilton E.P."/>
            <person name="Orias E."/>
        </authorList>
    </citation>
    <scope>NUCLEOTIDE SEQUENCE [LARGE SCALE GENOMIC DNA]</scope>
    <source>
        <strain evidence="4">SB210</strain>
    </source>
</reference>
<accession>W7XDD8</accession>
<keyword evidence="2" id="KW-0732">Signal</keyword>
<dbReference type="GeneID" id="24442188"/>
<dbReference type="KEGG" id="tet:TTHERM_001335312"/>
<proteinExistence type="predicted"/>
<keyword evidence="4" id="KW-1185">Reference proteome</keyword>
<name>W7XDD8_TETTS</name>
<sequence length="193" mass="22924">MFVFFICFFFVFLNQRNTNSHLRKRSYFHIKFYFNFQNLKCKEIRIGCGSLSVLVENVVIDAGQLQILCLEVLLIYVLVNIMRNIIISLLPWSLIICNILRLNLLYGYRILIIYNILIRSRLELNLIIYVILLRWRGVLLSLPIKILLVESCIRNEAIVINIILSLYSILRKYIRSHHINQLGISLQLIRRKK</sequence>
<gene>
    <name evidence="3" type="ORF">TTHERM_001335312</name>
</gene>
<dbReference type="Proteomes" id="UP000009168">
    <property type="component" value="Unassembled WGS sequence"/>
</dbReference>
<dbReference type="AlphaFoldDB" id="W7XDD8"/>
<keyword evidence="1" id="KW-0472">Membrane</keyword>
<keyword evidence="1 3" id="KW-0812">Transmembrane</keyword>
<organism evidence="3 4">
    <name type="scientific">Tetrahymena thermophila (strain SB210)</name>
    <dbReference type="NCBI Taxonomy" id="312017"/>
    <lineage>
        <taxon>Eukaryota</taxon>
        <taxon>Sar</taxon>
        <taxon>Alveolata</taxon>
        <taxon>Ciliophora</taxon>
        <taxon>Intramacronucleata</taxon>
        <taxon>Oligohymenophorea</taxon>
        <taxon>Hymenostomatida</taxon>
        <taxon>Tetrahymenina</taxon>
        <taxon>Tetrahymenidae</taxon>
        <taxon>Tetrahymena</taxon>
    </lineage>
</organism>
<feature type="transmembrane region" description="Helical" evidence="1">
    <location>
        <begin position="153"/>
        <end position="170"/>
    </location>
</feature>
<dbReference type="RefSeq" id="XP_012652810.1">
    <property type="nucleotide sequence ID" value="XM_012797356.1"/>
</dbReference>
<feature type="transmembrane region" description="Helical" evidence="1">
    <location>
        <begin position="92"/>
        <end position="114"/>
    </location>
</feature>
<dbReference type="InParanoid" id="W7XDD8"/>
<feature type="signal peptide" evidence="2">
    <location>
        <begin position="1"/>
        <end position="18"/>
    </location>
</feature>
<evidence type="ECO:0000256" key="1">
    <source>
        <dbReference type="SAM" id="Phobius"/>
    </source>
</evidence>
<protein>
    <submittedName>
        <fullName evidence="3">Transmembrane protein, putative</fullName>
    </submittedName>
</protein>